<evidence type="ECO:0000313" key="1">
    <source>
        <dbReference type="EMBL" id="OGM12861.1"/>
    </source>
</evidence>
<reference evidence="1 2" key="1">
    <citation type="journal article" date="2016" name="Nat. Commun.">
        <title>Thousands of microbial genomes shed light on interconnected biogeochemical processes in an aquifer system.</title>
        <authorList>
            <person name="Anantharaman K."/>
            <person name="Brown C.T."/>
            <person name="Hug L.A."/>
            <person name="Sharon I."/>
            <person name="Castelle C.J."/>
            <person name="Probst A.J."/>
            <person name="Thomas B.C."/>
            <person name="Singh A."/>
            <person name="Wilkins M.J."/>
            <person name="Karaoz U."/>
            <person name="Brodie E.L."/>
            <person name="Williams K.H."/>
            <person name="Hubbard S.S."/>
            <person name="Banfield J.F."/>
        </authorList>
    </citation>
    <scope>NUCLEOTIDE SEQUENCE [LARGE SCALE GENOMIC DNA]</scope>
</reference>
<dbReference type="AlphaFoldDB" id="A0A1F7XCW5"/>
<dbReference type="EMBL" id="MGFU01000014">
    <property type="protein sequence ID" value="OGM12861.1"/>
    <property type="molecule type" value="Genomic_DNA"/>
</dbReference>
<protein>
    <recommendedName>
        <fullName evidence="3">Type II secretion system protein GspG C-terminal domain-containing protein</fullName>
    </recommendedName>
</protein>
<dbReference type="Proteomes" id="UP000179013">
    <property type="component" value="Unassembled WGS sequence"/>
</dbReference>
<evidence type="ECO:0000313" key="2">
    <source>
        <dbReference type="Proteomes" id="UP000179013"/>
    </source>
</evidence>
<organism evidence="1 2">
    <name type="scientific">Candidatus Woesebacteria bacterium RBG_16_39_8b</name>
    <dbReference type="NCBI Taxonomy" id="1802482"/>
    <lineage>
        <taxon>Bacteria</taxon>
        <taxon>Candidatus Woeseibacteriota</taxon>
    </lineage>
</organism>
<dbReference type="InterPro" id="IPR045584">
    <property type="entry name" value="Pilin-like"/>
</dbReference>
<evidence type="ECO:0008006" key="3">
    <source>
        <dbReference type="Google" id="ProtNLM"/>
    </source>
</evidence>
<comment type="caution">
    <text evidence="1">The sequence shown here is derived from an EMBL/GenBank/DDBJ whole genome shotgun (WGS) entry which is preliminary data.</text>
</comment>
<accession>A0A1F7XCW5</accession>
<name>A0A1F7XCW5_9BACT</name>
<dbReference type="Gene3D" id="3.30.700.10">
    <property type="entry name" value="Glycoprotein, Type 4 Pilin"/>
    <property type="match status" value="1"/>
</dbReference>
<gene>
    <name evidence="1" type="ORF">A2V80_02475</name>
</gene>
<proteinExistence type="predicted"/>
<dbReference type="SUPFAM" id="SSF54523">
    <property type="entry name" value="Pili subunits"/>
    <property type="match status" value="1"/>
</dbReference>
<sequence length="144" mass="15070">MIEMLIVIALIGVLASTLIFAINPGTQLAKARDTERETHLYAILSSIYQYQAEHSGALPDTDGDPETSNFPISATCIGAGGGCFNLAGAGDSGETIVPVYLASLPFDPKTGSSDDTDYTIYLDANNRLVASASGEIKGPISITR</sequence>